<gene>
    <name evidence="20" type="ORF">GH984_02985</name>
</gene>
<dbReference type="GO" id="GO:0006102">
    <property type="term" value="P:isocitrate metabolic process"/>
    <property type="evidence" value="ECO:0007669"/>
    <property type="project" value="TreeGrafter"/>
</dbReference>
<evidence type="ECO:0000259" key="19">
    <source>
        <dbReference type="SMART" id="SM01329"/>
    </source>
</evidence>
<evidence type="ECO:0000313" key="21">
    <source>
        <dbReference type="Proteomes" id="UP000433788"/>
    </source>
</evidence>
<dbReference type="AlphaFoldDB" id="A0A6N7QYA2"/>
<evidence type="ECO:0000256" key="11">
    <source>
        <dbReference type="ARBA" id="ARBA00022857"/>
    </source>
</evidence>
<comment type="cofactor">
    <cofactor evidence="1">
        <name>Mn(2+)</name>
        <dbReference type="ChEBI" id="CHEBI:29035"/>
    </cofactor>
</comment>
<evidence type="ECO:0000256" key="9">
    <source>
        <dbReference type="ARBA" id="ARBA00022723"/>
    </source>
</evidence>
<dbReference type="GO" id="GO:0051287">
    <property type="term" value="F:NAD binding"/>
    <property type="evidence" value="ECO:0007669"/>
    <property type="project" value="InterPro"/>
</dbReference>
<dbReference type="PANTHER" id="PTHR11835">
    <property type="entry name" value="DECARBOXYLATING DEHYDROGENASES-ISOCITRATE, ISOPROPYLMALATE, TARTRATE"/>
    <property type="match status" value="1"/>
</dbReference>
<dbReference type="EMBL" id="WJPP01000001">
    <property type="protein sequence ID" value="MRH77664.1"/>
    <property type="molecule type" value="Genomic_DNA"/>
</dbReference>
<evidence type="ECO:0000256" key="4">
    <source>
        <dbReference type="ARBA" id="ARBA00011738"/>
    </source>
</evidence>
<keyword evidence="10" id="KW-0460">Magnesium</keyword>
<dbReference type="GO" id="GO:0004450">
    <property type="term" value="F:isocitrate dehydrogenase (NADP+) activity"/>
    <property type="evidence" value="ECO:0007669"/>
    <property type="project" value="UniProtKB-EC"/>
</dbReference>
<dbReference type="RefSeq" id="WP_153718699.1">
    <property type="nucleotide sequence ID" value="NZ_WJPP01000001.1"/>
</dbReference>
<proteinExistence type="inferred from homology"/>
<evidence type="ECO:0000256" key="2">
    <source>
        <dbReference type="ARBA" id="ARBA00001946"/>
    </source>
</evidence>
<comment type="caution">
    <text evidence="20">The sequence shown here is derived from an EMBL/GenBank/DDBJ whole genome shotgun (WGS) entry which is preliminary data.</text>
</comment>
<evidence type="ECO:0000256" key="10">
    <source>
        <dbReference type="ARBA" id="ARBA00022842"/>
    </source>
</evidence>
<sequence length="504" mass="55180">MLDDTVISKLQAPQHTQPFSQNNHQRVSVGLAQGDGIGPEITQAVVDILKAADAPIDFVPIAMGEQSYLSGATSGIDEQAWAKLRQHRILLKGPITTPQGGGYKSINVTLRKSLGLFANIRPCQSWAPWIKTRHPAMDVLIVRENEEDTYAGIEHRQTQEVTQCLKLISRPGCERLIRYGFELAQAQGRKTVHCLTKDNIMKLTDGLFHKVFDEVAEDYPNIEAKHLIIDIGSALLADQPEQFEVIIAPNLYGDILSDVAAQLTGSVGLGGSANIGQDFAMFEAVHGSAPDIAGCDVANPSGMLFAALQMLRYTGAADVAERIQTAWQATMAAGLHTADIFSTEQSNQKLGTQAFAQAVIERLPEATTNTNIKSDWPDPKALKTKTPKVAEKKLVGVDVFIEYDQEDRNPQVLGKRIEAISAASELKLSLITNRGVKVYPHGLQETTCTDHWRCRFKAADNQPLRHSQILSLLAAFDAAKLDFIKTEHLYTFNGEPGFSMGQGE</sequence>
<dbReference type="Pfam" id="PF00180">
    <property type="entry name" value="Iso_dh"/>
    <property type="match status" value="1"/>
</dbReference>
<comment type="catalytic activity">
    <reaction evidence="14">
        <text>D-threo-isocitrate + NADP(+) = 2-oxoglutarate + CO2 + NADPH</text>
        <dbReference type="Rhea" id="RHEA:19629"/>
        <dbReference type="ChEBI" id="CHEBI:15562"/>
        <dbReference type="ChEBI" id="CHEBI:16526"/>
        <dbReference type="ChEBI" id="CHEBI:16810"/>
        <dbReference type="ChEBI" id="CHEBI:57783"/>
        <dbReference type="ChEBI" id="CHEBI:58349"/>
        <dbReference type="EC" id="1.1.1.42"/>
    </reaction>
</comment>
<evidence type="ECO:0000256" key="1">
    <source>
        <dbReference type="ARBA" id="ARBA00001936"/>
    </source>
</evidence>
<dbReference type="GO" id="GO:0000287">
    <property type="term" value="F:magnesium ion binding"/>
    <property type="evidence" value="ECO:0007669"/>
    <property type="project" value="InterPro"/>
</dbReference>
<evidence type="ECO:0000256" key="15">
    <source>
        <dbReference type="ARBA" id="ARBA00029765"/>
    </source>
</evidence>
<dbReference type="Pfam" id="PF18324">
    <property type="entry name" value="Isocitrate_DH_C_bact"/>
    <property type="match status" value="1"/>
</dbReference>
<dbReference type="InterPro" id="IPR019818">
    <property type="entry name" value="IsoCit/isopropylmalate_DH_CS"/>
</dbReference>
<organism evidence="20 21">
    <name type="scientific">Spiribacter salilacus</name>
    <dbReference type="NCBI Taxonomy" id="2664894"/>
    <lineage>
        <taxon>Bacteria</taxon>
        <taxon>Pseudomonadati</taxon>
        <taxon>Pseudomonadota</taxon>
        <taxon>Gammaproteobacteria</taxon>
        <taxon>Chromatiales</taxon>
        <taxon>Ectothiorhodospiraceae</taxon>
        <taxon>Spiribacter</taxon>
    </lineage>
</organism>
<evidence type="ECO:0000256" key="12">
    <source>
        <dbReference type="ARBA" id="ARBA00023002"/>
    </source>
</evidence>
<protein>
    <recommendedName>
        <fullName evidence="6">Isocitrate dehydrogenase [NADP]</fullName>
        <ecNumber evidence="5">1.1.1.42</ecNumber>
    </recommendedName>
    <alternativeName>
        <fullName evidence="15">IDP</fullName>
    </alternativeName>
    <alternativeName>
        <fullName evidence="16">NADP(+)-specific ICDH</fullName>
    </alternativeName>
    <alternativeName>
        <fullName evidence="17">Oxalosuccinate decarboxylase</fullName>
    </alternativeName>
</protein>
<keyword evidence="12 20" id="KW-0560">Oxidoreductase</keyword>
<evidence type="ECO:0000256" key="16">
    <source>
        <dbReference type="ARBA" id="ARBA00029990"/>
    </source>
</evidence>
<dbReference type="SUPFAM" id="SSF53659">
    <property type="entry name" value="Isocitrate/Isopropylmalate dehydrogenase-like"/>
    <property type="match status" value="1"/>
</dbReference>
<dbReference type="PANTHER" id="PTHR11835:SF43">
    <property type="entry name" value="ISOPROPYLMALATE DEHYDROGENASE-LIKE DOMAIN-CONTAINING PROTEIN"/>
    <property type="match status" value="1"/>
</dbReference>
<dbReference type="Gene3D" id="3.30.70.1570">
    <property type="match status" value="1"/>
</dbReference>
<dbReference type="PROSITE" id="PS00470">
    <property type="entry name" value="IDH_IMDH"/>
    <property type="match status" value="1"/>
</dbReference>
<evidence type="ECO:0000256" key="17">
    <source>
        <dbReference type="ARBA" id="ARBA00031098"/>
    </source>
</evidence>
<keyword evidence="13" id="KW-0464">Manganese</keyword>
<evidence type="ECO:0000256" key="18">
    <source>
        <dbReference type="ARBA" id="ARBA00046127"/>
    </source>
</evidence>
<name>A0A6N7QYA2_9GAMM</name>
<evidence type="ECO:0000256" key="6">
    <source>
        <dbReference type="ARBA" id="ARBA00019562"/>
    </source>
</evidence>
<dbReference type="InterPro" id="IPR046997">
    <property type="entry name" value="Isocitrate_DH_TT1725_C_sf"/>
</dbReference>
<comment type="cofactor">
    <cofactor evidence="2">
        <name>Mg(2+)</name>
        <dbReference type="ChEBI" id="CHEBI:18420"/>
    </cofactor>
</comment>
<dbReference type="InterPro" id="IPR014273">
    <property type="entry name" value="Isocitrate_DH_bac-typ"/>
</dbReference>
<keyword evidence="21" id="KW-1185">Reference proteome</keyword>
<dbReference type="SMART" id="SM01329">
    <property type="entry name" value="Iso_dh"/>
    <property type="match status" value="1"/>
</dbReference>
<comment type="similarity">
    <text evidence="3">Belongs to the isocitrate and isopropylmalate dehydrogenases family.</text>
</comment>
<evidence type="ECO:0000256" key="7">
    <source>
        <dbReference type="ARBA" id="ARBA00022435"/>
    </source>
</evidence>
<comment type="function">
    <text evidence="18">Catalyzes the oxidative decarboxylation of isocitrate to 2-oxoglutarate and carbon dioxide with the concomitant reduction of NADP(+).</text>
</comment>
<dbReference type="InterPro" id="IPR040978">
    <property type="entry name" value="Isocitrate_DH_TT1725_C"/>
</dbReference>
<evidence type="ECO:0000256" key="8">
    <source>
        <dbReference type="ARBA" id="ARBA00022532"/>
    </source>
</evidence>
<dbReference type="EC" id="1.1.1.42" evidence="5"/>
<accession>A0A6N7QYA2</accession>
<feature type="domain" description="Isopropylmalate dehydrogenase-like" evidence="19">
    <location>
        <begin position="28"/>
        <end position="359"/>
    </location>
</feature>
<dbReference type="Gene3D" id="3.40.718.10">
    <property type="entry name" value="Isopropylmalate Dehydrogenase"/>
    <property type="match status" value="1"/>
</dbReference>
<evidence type="ECO:0000256" key="13">
    <source>
        <dbReference type="ARBA" id="ARBA00023211"/>
    </source>
</evidence>
<comment type="subunit">
    <text evidence="4">Homodimer.</text>
</comment>
<keyword evidence="8" id="KW-0816">Tricarboxylic acid cycle</keyword>
<dbReference type="GO" id="GO:0004449">
    <property type="term" value="F:isocitrate dehydrogenase (NAD+) activity"/>
    <property type="evidence" value="ECO:0007669"/>
    <property type="project" value="TreeGrafter"/>
</dbReference>
<evidence type="ECO:0000256" key="14">
    <source>
        <dbReference type="ARBA" id="ARBA00023554"/>
    </source>
</evidence>
<reference evidence="20 21" key="1">
    <citation type="submission" date="2019-11" db="EMBL/GenBank/DDBJ databases">
        <authorList>
            <person name="Zhang X.Y."/>
        </authorList>
    </citation>
    <scope>NUCLEOTIDE SEQUENCE [LARGE SCALE GENOMIC DNA]</scope>
    <source>
        <strain evidence="20 21">C176</strain>
    </source>
</reference>
<dbReference type="NCBIfam" id="TIGR02924">
    <property type="entry name" value="ICDH_alpha"/>
    <property type="match status" value="1"/>
</dbReference>
<evidence type="ECO:0000313" key="20">
    <source>
        <dbReference type="EMBL" id="MRH77664.1"/>
    </source>
</evidence>
<dbReference type="Proteomes" id="UP000433788">
    <property type="component" value="Unassembled WGS sequence"/>
</dbReference>
<dbReference type="NCBIfam" id="NF006673">
    <property type="entry name" value="PRK09222.1"/>
    <property type="match status" value="1"/>
</dbReference>
<keyword evidence="9" id="KW-0479">Metal-binding</keyword>
<evidence type="ECO:0000256" key="3">
    <source>
        <dbReference type="ARBA" id="ARBA00007769"/>
    </source>
</evidence>
<evidence type="ECO:0000256" key="5">
    <source>
        <dbReference type="ARBA" id="ARBA00013013"/>
    </source>
</evidence>
<keyword evidence="11" id="KW-0521">NADP</keyword>
<dbReference type="GO" id="GO:0006099">
    <property type="term" value="P:tricarboxylic acid cycle"/>
    <property type="evidence" value="ECO:0007669"/>
    <property type="project" value="UniProtKB-KW"/>
</dbReference>
<dbReference type="InterPro" id="IPR024084">
    <property type="entry name" value="IsoPropMal-DH-like_dom"/>
</dbReference>
<dbReference type="GO" id="GO:0006097">
    <property type="term" value="P:glyoxylate cycle"/>
    <property type="evidence" value="ECO:0007669"/>
    <property type="project" value="UniProtKB-KW"/>
</dbReference>
<keyword evidence="7" id="KW-0329">Glyoxylate bypass</keyword>